<dbReference type="PANTHER" id="PTHR48045:SF34">
    <property type="entry name" value="ISOFLAVONE 7-O-GLUCOSYLTRANSFERASE 1-LIKE"/>
    <property type="match status" value="1"/>
</dbReference>
<accession>A0A8H7Q7A5</accession>
<dbReference type="AlphaFoldDB" id="A0A8H7Q7A5"/>
<feature type="chain" id="PRO_5034724568" description="Glucuronosyltransferase" evidence="3">
    <location>
        <begin position="21"/>
        <end position="539"/>
    </location>
</feature>
<feature type="transmembrane region" description="Helical" evidence="2">
    <location>
        <begin position="498"/>
        <end position="519"/>
    </location>
</feature>
<keyword evidence="1" id="KW-0808">Transferase</keyword>
<proteinExistence type="predicted"/>
<gene>
    <name evidence="4" type="ORF">INT43_002877</name>
</gene>
<dbReference type="PANTHER" id="PTHR48045">
    <property type="entry name" value="UDP-GLYCOSYLTRANSFERASE 72B1"/>
    <property type="match status" value="1"/>
</dbReference>
<evidence type="ECO:0000256" key="2">
    <source>
        <dbReference type="SAM" id="Phobius"/>
    </source>
</evidence>
<dbReference type="Proteomes" id="UP000654370">
    <property type="component" value="Unassembled WGS sequence"/>
</dbReference>
<feature type="signal peptide" evidence="3">
    <location>
        <begin position="1"/>
        <end position="20"/>
    </location>
</feature>
<dbReference type="SUPFAM" id="SSF53756">
    <property type="entry name" value="UDP-Glycosyltransferase/glycogen phosphorylase"/>
    <property type="match status" value="1"/>
</dbReference>
<keyword evidence="2" id="KW-0812">Transmembrane</keyword>
<organism evidence="4 5">
    <name type="scientific">Mortierella isabellina</name>
    <name type="common">Filamentous fungus</name>
    <name type="synonym">Umbelopsis isabellina</name>
    <dbReference type="NCBI Taxonomy" id="91625"/>
    <lineage>
        <taxon>Eukaryota</taxon>
        <taxon>Fungi</taxon>
        <taxon>Fungi incertae sedis</taxon>
        <taxon>Mucoromycota</taxon>
        <taxon>Mucoromycotina</taxon>
        <taxon>Umbelopsidomycetes</taxon>
        <taxon>Umbelopsidales</taxon>
        <taxon>Umbelopsidaceae</taxon>
        <taxon>Umbelopsis</taxon>
    </lineage>
</organism>
<keyword evidence="2" id="KW-0472">Membrane</keyword>
<evidence type="ECO:0000256" key="3">
    <source>
        <dbReference type="SAM" id="SignalP"/>
    </source>
</evidence>
<evidence type="ECO:0000256" key="1">
    <source>
        <dbReference type="ARBA" id="ARBA00022679"/>
    </source>
</evidence>
<dbReference type="EMBL" id="JAEPQZ010000001">
    <property type="protein sequence ID" value="KAG2186439.1"/>
    <property type="molecule type" value="Genomic_DNA"/>
</dbReference>
<dbReference type="GO" id="GO:0008194">
    <property type="term" value="F:UDP-glycosyltransferase activity"/>
    <property type="evidence" value="ECO:0007669"/>
    <property type="project" value="InterPro"/>
</dbReference>
<dbReference type="InterPro" id="IPR002213">
    <property type="entry name" value="UDP_glucos_trans"/>
</dbReference>
<comment type="caution">
    <text evidence="4">The sequence shown here is derived from an EMBL/GenBank/DDBJ whole genome shotgun (WGS) entry which is preliminary data.</text>
</comment>
<keyword evidence="3" id="KW-0732">Signal</keyword>
<evidence type="ECO:0008006" key="6">
    <source>
        <dbReference type="Google" id="ProtNLM"/>
    </source>
</evidence>
<dbReference type="OrthoDB" id="5835829at2759"/>
<dbReference type="CDD" id="cd03784">
    <property type="entry name" value="GT1_Gtf-like"/>
    <property type="match status" value="1"/>
</dbReference>
<dbReference type="Pfam" id="PF00201">
    <property type="entry name" value="UDPGT"/>
    <property type="match status" value="1"/>
</dbReference>
<evidence type="ECO:0000313" key="5">
    <source>
        <dbReference type="Proteomes" id="UP000654370"/>
    </source>
</evidence>
<keyword evidence="5" id="KW-1185">Reference proteome</keyword>
<sequence length="539" mass="60948">MMRAVAMIAALLAIFSVCISAGLEKKGFIAIAVIPFPGHSRPLHRVGRELVRRGYDVRIFMMKRTHHTASFEKDPYIPFISLGDYEKDVCDELQCMFGKSSLALKEGLTDYFTNVERPALLISDYASFAATDVGNQLGIPTVINFPSFQLRTDFFGVPIGSGLSQHQTASLYYRVKLHLFEGVQRLIIGAPLGLTTFNHWDRQEHYGKAVASKMGEPWGRNPVIFNTIVGLDYAQNHGSHHYLSGPILVERESESNITINREKCEDIRPWLDSSERPVIYVSFGTTGSFTSDSLIALLEGFKELHKDPRYNQYDILWRIPYSQRPLIIASNNTTIERDLSLSFFPNFIKPVDWLCSQEEVLSHPNVKLFVTHGGANSPWESIRELKPMIVVPSFFDQHDMAVRIHERELGVRIKNPLFCTKQDVLAALHEILEPHKYETVCNNIKKVRSLLRNAVGKDYAGGAKNVADYVESLMELDGDFSHLLPVQQSMPWWQVQQWDLVAVYAVMLSSITAIVAYILGARSSTSGKKIEVSKLRKLQ</sequence>
<dbReference type="Gene3D" id="3.40.50.2000">
    <property type="entry name" value="Glycogen Phosphorylase B"/>
    <property type="match status" value="2"/>
</dbReference>
<reference evidence="4" key="1">
    <citation type="submission" date="2020-12" db="EMBL/GenBank/DDBJ databases">
        <title>Metabolic potential, ecology and presence of endohyphal bacteria is reflected in genomic diversity of Mucoromycotina.</title>
        <authorList>
            <person name="Muszewska A."/>
            <person name="Okrasinska A."/>
            <person name="Steczkiewicz K."/>
            <person name="Drgas O."/>
            <person name="Orlowska M."/>
            <person name="Perlinska-Lenart U."/>
            <person name="Aleksandrzak-Piekarczyk T."/>
            <person name="Szatraj K."/>
            <person name="Zielenkiewicz U."/>
            <person name="Pilsyk S."/>
            <person name="Malc E."/>
            <person name="Mieczkowski P."/>
            <person name="Kruszewska J.S."/>
            <person name="Biernat P."/>
            <person name="Pawlowska J."/>
        </authorList>
    </citation>
    <scope>NUCLEOTIDE SEQUENCE</scope>
    <source>
        <strain evidence="4">WA0000067209</strain>
    </source>
</reference>
<evidence type="ECO:0000313" key="4">
    <source>
        <dbReference type="EMBL" id="KAG2186439.1"/>
    </source>
</evidence>
<name>A0A8H7Q7A5_MORIS</name>
<keyword evidence="2" id="KW-1133">Transmembrane helix</keyword>
<protein>
    <recommendedName>
        <fullName evidence="6">Glucuronosyltransferase</fullName>
    </recommendedName>
</protein>